<organism evidence="2 3">
    <name type="scientific">Sphingopyxis granuli</name>
    <dbReference type="NCBI Taxonomy" id="267128"/>
    <lineage>
        <taxon>Bacteria</taxon>
        <taxon>Pseudomonadati</taxon>
        <taxon>Pseudomonadota</taxon>
        <taxon>Alphaproteobacteria</taxon>
        <taxon>Sphingomonadales</taxon>
        <taxon>Sphingomonadaceae</taxon>
        <taxon>Sphingopyxis</taxon>
    </lineage>
</organism>
<name>A0AA86GGG9_9SPHN</name>
<evidence type="ECO:0000313" key="2">
    <source>
        <dbReference type="EMBL" id="AMG72627.1"/>
    </source>
</evidence>
<dbReference type="AlphaFoldDB" id="A0AA86GGG9"/>
<protein>
    <submittedName>
        <fullName evidence="2">MarR family transcriptional regulator</fullName>
    </submittedName>
</protein>
<dbReference type="EMBL" id="CP012199">
    <property type="protein sequence ID" value="AMG72627.1"/>
    <property type="molecule type" value="Genomic_DNA"/>
</dbReference>
<sequence length="156" mass="17895">MIETEFLFVSLMEGFEWFDESLQRSLKAAGIPQLSRTESMIMIHVQMNIVRPAEIARNLRLTRQAVHLTIGSLVKRGVFELRPDPGDKRVKIVALTEKGRWMRKNANRIVREVTDVLAYRIGQQQIDALRSAFRQPWGDPVTLDSKPDPEAPRDQG</sequence>
<dbReference type="PRINTS" id="PR00598">
    <property type="entry name" value="HTHMARR"/>
</dbReference>
<dbReference type="RefSeq" id="WP_067109418.1">
    <property type="nucleotide sequence ID" value="NZ_CP012199.1"/>
</dbReference>
<evidence type="ECO:0000259" key="1">
    <source>
        <dbReference type="PROSITE" id="PS50995"/>
    </source>
</evidence>
<dbReference type="PANTHER" id="PTHR33164:SF43">
    <property type="entry name" value="HTH-TYPE TRANSCRIPTIONAL REPRESSOR YETL"/>
    <property type="match status" value="1"/>
</dbReference>
<dbReference type="PROSITE" id="PS50995">
    <property type="entry name" value="HTH_MARR_2"/>
    <property type="match status" value="1"/>
</dbReference>
<dbReference type="Pfam" id="PF12802">
    <property type="entry name" value="MarR_2"/>
    <property type="match status" value="1"/>
</dbReference>
<keyword evidence="3" id="KW-1185">Reference proteome</keyword>
<dbReference type="Proteomes" id="UP000058599">
    <property type="component" value="Chromosome"/>
</dbReference>
<dbReference type="InterPro" id="IPR039422">
    <property type="entry name" value="MarR/SlyA-like"/>
</dbReference>
<proteinExistence type="predicted"/>
<dbReference type="InterPro" id="IPR000835">
    <property type="entry name" value="HTH_MarR-typ"/>
</dbReference>
<dbReference type="InterPro" id="IPR036388">
    <property type="entry name" value="WH-like_DNA-bd_sf"/>
</dbReference>
<dbReference type="GO" id="GO:0006950">
    <property type="term" value="P:response to stress"/>
    <property type="evidence" value="ECO:0007669"/>
    <property type="project" value="TreeGrafter"/>
</dbReference>
<reference evidence="2 3" key="1">
    <citation type="journal article" date="2016" name="BMC Genomics">
        <title>Genomic analysis of the nitrate-respiring Sphingopyxis granuli (formerly Sphingomonas macrogoltabida) strain TFA.</title>
        <authorList>
            <person name="Garcia-Romero I."/>
            <person name="Perez-Pulido A.J."/>
            <person name="Gonzalez-Flores Y.E."/>
            <person name="Reyes-Ramirez F."/>
            <person name="Santero E."/>
            <person name="Floriano B."/>
        </authorList>
    </citation>
    <scope>NUCLEOTIDE SEQUENCE [LARGE SCALE GENOMIC DNA]</scope>
    <source>
        <strain evidence="2 3">TFA</strain>
    </source>
</reference>
<accession>A0AA86GGG9</accession>
<dbReference type="GO" id="GO:0003700">
    <property type="term" value="F:DNA-binding transcription factor activity"/>
    <property type="evidence" value="ECO:0007669"/>
    <property type="project" value="InterPro"/>
</dbReference>
<dbReference type="InterPro" id="IPR036390">
    <property type="entry name" value="WH_DNA-bd_sf"/>
</dbReference>
<dbReference type="PANTHER" id="PTHR33164">
    <property type="entry name" value="TRANSCRIPTIONAL REGULATOR, MARR FAMILY"/>
    <property type="match status" value="1"/>
</dbReference>
<feature type="domain" description="HTH marR-type" evidence="1">
    <location>
        <begin position="4"/>
        <end position="138"/>
    </location>
</feature>
<dbReference type="Gene3D" id="1.10.10.10">
    <property type="entry name" value="Winged helix-like DNA-binding domain superfamily/Winged helix DNA-binding domain"/>
    <property type="match status" value="1"/>
</dbReference>
<dbReference type="SMART" id="SM00347">
    <property type="entry name" value="HTH_MARR"/>
    <property type="match status" value="1"/>
</dbReference>
<gene>
    <name evidence="2" type="ORF">SGRAN_0230</name>
</gene>
<dbReference type="KEGG" id="sgi:SGRAN_0230"/>
<dbReference type="SUPFAM" id="SSF46785">
    <property type="entry name" value="Winged helix' DNA-binding domain"/>
    <property type="match status" value="1"/>
</dbReference>
<evidence type="ECO:0000313" key="3">
    <source>
        <dbReference type="Proteomes" id="UP000058599"/>
    </source>
</evidence>